<accession>A0A3S9PCQ7</accession>
<dbReference type="AlphaFoldDB" id="A0A3S9PCQ7"/>
<dbReference type="Proteomes" id="UP000267900">
    <property type="component" value="Chromosome"/>
</dbReference>
<organism evidence="2 3">
    <name type="scientific">Streptomyces luteoverticillatus</name>
    <name type="common">Streptoverticillium luteoverticillatus</name>
    <dbReference type="NCBI Taxonomy" id="66425"/>
    <lineage>
        <taxon>Bacteria</taxon>
        <taxon>Bacillati</taxon>
        <taxon>Actinomycetota</taxon>
        <taxon>Actinomycetes</taxon>
        <taxon>Kitasatosporales</taxon>
        <taxon>Streptomycetaceae</taxon>
        <taxon>Streptomyces</taxon>
    </lineage>
</organism>
<dbReference type="SUPFAM" id="SSF51905">
    <property type="entry name" value="FAD/NAD(P)-binding domain"/>
    <property type="match status" value="1"/>
</dbReference>
<sequence length="410" mass="44453">MRRIAIVGAGQAGLQLALGLQAHAYDVTLISARTAGEIRDGHVLSTQAMFGPAQAVEREAGLNLWDDQVPAVHTIRATMVDPPGTVAAAITGRLAHPQRSVDQRVKLSGWLELLERRGGRVEYRSVDRAGLAELARRHELTIVAAGRGPLSGIFPRDPARSPFDRPQRTLACLYLRGVEASPEPAETHVRVLMIPGVGEGLLQPALTTSGPCTILLWEAVPGGPLDCWQDRPGPRDNLERSLALMREFVPWEYELCAKAEPTDATATLYGAVDPVVRHPVARLDGEVSVLGMGDTVVVNDPVTGQGSNSAARCADVYRRAILARGDRPFDDSWMRETFEEFWAYARHATAFTTAMLGPLPPHVARVLGTATVRQEVADRFAEVYADPSGARWFLDPAEADAYLDAIGARP</sequence>
<reference evidence="2 3" key="1">
    <citation type="submission" date="2018-12" db="EMBL/GenBank/DDBJ databases">
        <title>The whole draft genome of Streptomyce luteoverticillatus CGMCC 15060.</title>
        <authorList>
            <person name="Feng Z."/>
            <person name="Chen G."/>
            <person name="Zhang J."/>
            <person name="Zhu H."/>
            <person name="Yu X."/>
            <person name="Zhang W."/>
            <person name="Zhang X."/>
        </authorList>
    </citation>
    <scope>NUCLEOTIDE SEQUENCE [LARGE SCALE GENOMIC DNA]</scope>
    <source>
        <strain evidence="2 3">CGMCC 15060</strain>
    </source>
</reference>
<keyword evidence="3" id="KW-1185">Reference proteome</keyword>
<gene>
    <name evidence="2" type="ORF">EKH77_02100</name>
</gene>
<evidence type="ECO:0000313" key="2">
    <source>
        <dbReference type="EMBL" id="AZQ70165.1"/>
    </source>
</evidence>
<dbReference type="RefSeq" id="WP_126912730.1">
    <property type="nucleotide sequence ID" value="NZ_CP034587.1"/>
</dbReference>
<dbReference type="OrthoDB" id="3414915at2"/>
<evidence type="ECO:0000313" key="3">
    <source>
        <dbReference type="Proteomes" id="UP000267900"/>
    </source>
</evidence>
<dbReference type="Pfam" id="PF17885">
    <property type="entry name" value="Smoa_sbd"/>
    <property type="match status" value="1"/>
</dbReference>
<dbReference type="EMBL" id="CP034587">
    <property type="protein sequence ID" value="AZQ70165.1"/>
    <property type="molecule type" value="Genomic_DNA"/>
</dbReference>
<protein>
    <submittedName>
        <fullName evidence="2">FAD-binding oxidoreductase</fullName>
    </submittedName>
</protein>
<dbReference type="Gene3D" id="3.30.9.40">
    <property type="match status" value="1"/>
</dbReference>
<name>A0A3S9PCQ7_STRLT</name>
<proteinExistence type="predicted"/>
<dbReference type="Gene3D" id="3.50.50.60">
    <property type="entry name" value="FAD/NAD(P)-binding domain"/>
    <property type="match status" value="1"/>
</dbReference>
<evidence type="ECO:0000259" key="1">
    <source>
        <dbReference type="Pfam" id="PF17885"/>
    </source>
</evidence>
<dbReference type="InterPro" id="IPR041654">
    <property type="entry name" value="StyA_sbd"/>
</dbReference>
<feature type="domain" description="Styrene monooxygenase StyA putative substrate binding" evidence="1">
    <location>
        <begin position="146"/>
        <end position="254"/>
    </location>
</feature>
<dbReference type="InterPro" id="IPR036188">
    <property type="entry name" value="FAD/NAD-bd_sf"/>
</dbReference>